<dbReference type="GO" id="GO:0005506">
    <property type="term" value="F:iron ion binding"/>
    <property type="evidence" value="ECO:0007669"/>
    <property type="project" value="InterPro"/>
</dbReference>
<dbReference type="SUPFAM" id="SSF48264">
    <property type="entry name" value="Cytochrome P450"/>
    <property type="match status" value="1"/>
</dbReference>
<comment type="similarity">
    <text evidence="2">Belongs to the cytochrome P450 family.</text>
</comment>
<reference evidence="6" key="1">
    <citation type="journal article" date="2020" name="Stud. Mycol.">
        <title>101 Dothideomycetes genomes: a test case for predicting lifestyles and emergence of pathogens.</title>
        <authorList>
            <person name="Haridas S."/>
            <person name="Albert R."/>
            <person name="Binder M."/>
            <person name="Bloem J."/>
            <person name="Labutti K."/>
            <person name="Salamov A."/>
            <person name="Andreopoulos B."/>
            <person name="Baker S."/>
            <person name="Barry K."/>
            <person name="Bills G."/>
            <person name="Bluhm B."/>
            <person name="Cannon C."/>
            <person name="Castanera R."/>
            <person name="Culley D."/>
            <person name="Daum C."/>
            <person name="Ezra D."/>
            <person name="Gonzalez J."/>
            <person name="Henrissat B."/>
            <person name="Kuo A."/>
            <person name="Liang C."/>
            <person name="Lipzen A."/>
            <person name="Lutzoni F."/>
            <person name="Magnuson J."/>
            <person name="Mondo S."/>
            <person name="Nolan M."/>
            <person name="Ohm R."/>
            <person name="Pangilinan J."/>
            <person name="Park H.-J."/>
            <person name="Ramirez L."/>
            <person name="Alfaro M."/>
            <person name="Sun H."/>
            <person name="Tritt A."/>
            <person name="Yoshinaga Y."/>
            <person name="Zwiers L.-H."/>
            <person name="Turgeon B."/>
            <person name="Goodwin S."/>
            <person name="Spatafora J."/>
            <person name="Crous P."/>
            <person name="Grigoriev I."/>
        </authorList>
    </citation>
    <scope>NUCLEOTIDE SEQUENCE</scope>
    <source>
        <strain evidence="6">CBS 119925</strain>
    </source>
</reference>
<evidence type="ECO:0000256" key="3">
    <source>
        <dbReference type="ARBA" id="ARBA00022723"/>
    </source>
</evidence>
<evidence type="ECO:0008006" key="8">
    <source>
        <dbReference type="Google" id="ProtNLM"/>
    </source>
</evidence>
<gene>
    <name evidence="6" type="ORF">M011DRAFT_474424</name>
</gene>
<dbReference type="Proteomes" id="UP000799440">
    <property type="component" value="Unassembled WGS sequence"/>
</dbReference>
<comment type="cofactor">
    <cofactor evidence="1">
        <name>heme</name>
        <dbReference type="ChEBI" id="CHEBI:30413"/>
    </cofactor>
</comment>
<organism evidence="6 7">
    <name type="scientific">Sporormia fimetaria CBS 119925</name>
    <dbReference type="NCBI Taxonomy" id="1340428"/>
    <lineage>
        <taxon>Eukaryota</taxon>
        <taxon>Fungi</taxon>
        <taxon>Dikarya</taxon>
        <taxon>Ascomycota</taxon>
        <taxon>Pezizomycotina</taxon>
        <taxon>Dothideomycetes</taxon>
        <taxon>Pleosporomycetidae</taxon>
        <taxon>Pleosporales</taxon>
        <taxon>Sporormiaceae</taxon>
        <taxon>Sporormia</taxon>
    </lineage>
</organism>
<dbReference type="InterPro" id="IPR036396">
    <property type="entry name" value="Cyt_P450_sf"/>
</dbReference>
<dbReference type="Gene3D" id="1.10.630.10">
    <property type="entry name" value="Cytochrome P450"/>
    <property type="match status" value="1"/>
</dbReference>
<evidence type="ECO:0000256" key="4">
    <source>
        <dbReference type="ARBA" id="ARBA00023002"/>
    </source>
</evidence>
<dbReference type="GO" id="GO:0020037">
    <property type="term" value="F:heme binding"/>
    <property type="evidence" value="ECO:0007669"/>
    <property type="project" value="InterPro"/>
</dbReference>
<dbReference type="GO" id="GO:0004497">
    <property type="term" value="F:monooxygenase activity"/>
    <property type="evidence" value="ECO:0007669"/>
    <property type="project" value="InterPro"/>
</dbReference>
<dbReference type="OrthoDB" id="1844152at2759"/>
<sequence length="150" mass="17219">MTALYLARRMVHRGVATHFVTELKGAETYLTTAINYSEHGFKHNFDTPKSWGVDKALKDAKRMISPIINKQLRQEREKPTYEKPDDFLQHFMDGGKDVETTVQRLMVTYLESGLSTIIAVGQVLFDLRAHPEYVGVLREETLEVLKLCFS</sequence>
<keyword evidence="4" id="KW-0560">Oxidoreductase</keyword>
<dbReference type="AlphaFoldDB" id="A0A6A6VN05"/>
<keyword evidence="5" id="KW-0408">Iron</keyword>
<protein>
    <recommendedName>
        <fullName evidence="8">Cytochrome P450</fullName>
    </recommendedName>
</protein>
<evidence type="ECO:0000313" key="7">
    <source>
        <dbReference type="Proteomes" id="UP000799440"/>
    </source>
</evidence>
<name>A0A6A6VN05_9PLEO</name>
<dbReference type="EMBL" id="MU006563">
    <property type="protein sequence ID" value="KAF2750940.1"/>
    <property type="molecule type" value="Genomic_DNA"/>
</dbReference>
<dbReference type="PANTHER" id="PTHR46206">
    <property type="entry name" value="CYTOCHROME P450"/>
    <property type="match status" value="1"/>
</dbReference>
<evidence type="ECO:0000256" key="1">
    <source>
        <dbReference type="ARBA" id="ARBA00001971"/>
    </source>
</evidence>
<proteinExistence type="inferred from homology"/>
<dbReference type="GO" id="GO:0016705">
    <property type="term" value="F:oxidoreductase activity, acting on paired donors, with incorporation or reduction of molecular oxygen"/>
    <property type="evidence" value="ECO:0007669"/>
    <property type="project" value="InterPro"/>
</dbReference>
<accession>A0A6A6VN05</accession>
<evidence type="ECO:0000256" key="5">
    <source>
        <dbReference type="ARBA" id="ARBA00023004"/>
    </source>
</evidence>
<evidence type="ECO:0000256" key="2">
    <source>
        <dbReference type="ARBA" id="ARBA00010617"/>
    </source>
</evidence>
<evidence type="ECO:0000313" key="6">
    <source>
        <dbReference type="EMBL" id="KAF2750940.1"/>
    </source>
</evidence>
<keyword evidence="7" id="KW-1185">Reference proteome</keyword>
<keyword evidence="3" id="KW-0479">Metal-binding</keyword>